<feature type="domain" description="PRD" evidence="2">
    <location>
        <begin position="68"/>
        <end position="173"/>
    </location>
</feature>
<dbReference type="Gene3D" id="2.30.24.10">
    <property type="entry name" value="CAT RNA-binding domain"/>
    <property type="match status" value="1"/>
</dbReference>
<comment type="caution">
    <text evidence="3">The sequence shown here is derived from an EMBL/GenBank/DDBJ whole genome shotgun (WGS) entry which is preliminary data.</text>
</comment>
<dbReference type="InterPro" id="IPR011608">
    <property type="entry name" value="PRD"/>
</dbReference>
<dbReference type="EMBL" id="JACXZA010000007">
    <property type="protein sequence ID" value="MBD3922026.1"/>
    <property type="molecule type" value="Genomic_DNA"/>
</dbReference>
<organism evidence="3 4">
    <name type="scientific">Paenibacillus terricola</name>
    <dbReference type="NCBI Taxonomy" id="2763503"/>
    <lineage>
        <taxon>Bacteria</taxon>
        <taxon>Bacillati</taxon>
        <taxon>Bacillota</taxon>
        <taxon>Bacilli</taxon>
        <taxon>Bacillales</taxon>
        <taxon>Paenibacillaceae</taxon>
        <taxon>Paenibacillus</taxon>
    </lineage>
</organism>
<dbReference type="InterPro" id="IPR036634">
    <property type="entry name" value="PRD_sf"/>
</dbReference>
<evidence type="ECO:0000259" key="2">
    <source>
        <dbReference type="PROSITE" id="PS51372"/>
    </source>
</evidence>
<dbReference type="InterPro" id="IPR004341">
    <property type="entry name" value="CAT_RNA-bd_dom"/>
</dbReference>
<dbReference type="InterPro" id="IPR050661">
    <property type="entry name" value="BglG_antiterminators"/>
</dbReference>
<keyword evidence="4" id="KW-1185">Reference proteome</keyword>
<dbReference type="Pfam" id="PF00874">
    <property type="entry name" value="PRD"/>
    <property type="match status" value="2"/>
</dbReference>
<keyword evidence="1" id="KW-0677">Repeat</keyword>
<feature type="domain" description="PRD" evidence="2">
    <location>
        <begin position="175"/>
        <end position="281"/>
    </location>
</feature>
<evidence type="ECO:0000313" key="3">
    <source>
        <dbReference type="EMBL" id="MBD3922026.1"/>
    </source>
</evidence>
<dbReference type="SMART" id="SM01061">
    <property type="entry name" value="CAT_RBD"/>
    <property type="match status" value="1"/>
</dbReference>
<dbReference type="Proteomes" id="UP000609346">
    <property type="component" value="Unassembled WGS sequence"/>
</dbReference>
<proteinExistence type="predicted"/>
<evidence type="ECO:0000256" key="1">
    <source>
        <dbReference type="ARBA" id="ARBA00022737"/>
    </source>
</evidence>
<dbReference type="Pfam" id="PF03123">
    <property type="entry name" value="CAT_RBD"/>
    <property type="match status" value="1"/>
</dbReference>
<dbReference type="Gene3D" id="1.10.1790.10">
    <property type="entry name" value="PRD domain"/>
    <property type="match status" value="2"/>
</dbReference>
<dbReference type="PROSITE" id="PS51372">
    <property type="entry name" value="PRD_2"/>
    <property type="match status" value="2"/>
</dbReference>
<protein>
    <submittedName>
        <fullName evidence="3">PRD domain-containing protein</fullName>
    </submittedName>
</protein>
<dbReference type="PANTHER" id="PTHR30185">
    <property type="entry name" value="CRYPTIC BETA-GLUCOSIDE BGL OPERON ANTITERMINATOR"/>
    <property type="match status" value="1"/>
</dbReference>
<accession>A0ABR8N431</accession>
<evidence type="ECO:0000313" key="4">
    <source>
        <dbReference type="Proteomes" id="UP000609346"/>
    </source>
</evidence>
<reference evidence="3 4" key="1">
    <citation type="submission" date="2020-09" db="EMBL/GenBank/DDBJ databases">
        <title>Paenibacillus sp. strain PR3 16S rRNA gene Genome sequencing and assembly.</title>
        <authorList>
            <person name="Kim J."/>
        </authorList>
    </citation>
    <scope>NUCLEOTIDE SEQUENCE [LARGE SCALE GENOMIC DNA]</scope>
    <source>
        <strain evidence="3 4">PR3</strain>
    </source>
</reference>
<dbReference type="PANTHER" id="PTHR30185:SF16">
    <property type="entry name" value="PROTEIN GLCT"/>
    <property type="match status" value="1"/>
</dbReference>
<dbReference type="SUPFAM" id="SSF50151">
    <property type="entry name" value="SacY-like RNA-binding domain"/>
    <property type="match status" value="1"/>
</dbReference>
<dbReference type="SUPFAM" id="SSF63520">
    <property type="entry name" value="PTS-regulatory domain, PRD"/>
    <property type="match status" value="2"/>
</dbReference>
<sequence>MKVEKIVGNNVVLTVDPVSSKEYVLFGKGLGFACKNEAVIRKDDTRIERRYKLDEGDSRERYESLVDDLDPDVIEVSERIIEMMKERLGTPVHPKVYFALPNHIQFAAYRLRNGMAINNPFLLETKLGFPKEFEIAGIAAEMIGRKLGIEVPEDETGFLALHVRSASVTMPVGRLALLAAAINDTVARIESGLGIAIPRDSRSYLRLVAHLREAFESLTEGRQAKNPLTAHIRESHPLEFGIASDAIRQAAEALGFTGAIEDEAGYLALALNRFVQTFETKQQ</sequence>
<name>A0ABR8N431_9BACL</name>
<gene>
    <name evidence="3" type="ORF">H8B09_24910</name>
</gene>
<dbReference type="InterPro" id="IPR036650">
    <property type="entry name" value="CAT_RNA-bd_dom_sf"/>
</dbReference>